<evidence type="ECO:0000313" key="2">
    <source>
        <dbReference type="Proteomes" id="UP000230282"/>
    </source>
</evidence>
<protein>
    <submittedName>
        <fullName evidence="1">Zinc/iron-chelating domain-containing protein</fullName>
    </submittedName>
</protein>
<organism evidence="1 2">
    <name type="scientific">Caviibacterium pharyngocola</name>
    <dbReference type="NCBI Taxonomy" id="28159"/>
    <lineage>
        <taxon>Bacteria</taxon>
        <taxon>Pseudomonadati</taxon>
        <taxon>Pseudomonadota</taxon>
        <taxon>Gammaproteobacteria</taxon>
        <taxon>Pasteurellales</taxon>
        <taxon>Pasteurellaceae</taxon>
        <taxon>Caviibacterium</taxon>
    </lineage>
</organism>
<dbReference type="RefSeq" id="WP_100296279.1">
    <property type="nucleotide sequence ID" value="NZ_PHGZ01000008.1"/>
</dbReference>
<dbReference type="EMBL" id="PHGZ01000008">
    <property type="protein sequence ID" value="PJG83341.1"/>
    <property type="molecule type" value="Genomic_DNA"/>
</dbReference>
<dbReference type="Proteomes" id="UP000230282">
    <property type="component" value="Unassembled WGS sequence"/>
</dbReference>
<dbReference type="AlphaFoldDB" id="A0A2M8RWT9"/>
<keyword evidence="2" id="KW-1185">Reference proteome</keyword>
<gene>
    <name evidence="1" type="ORF">CVP04_04250</name>
</gene>
<proteinExistence type="predicted"/>
<accession>A0A2M8RWT9</accession>
<sequence length="83" mass="9742">MHKTFPCTACGKCCQRVNNSEQTAFLDRGDGVCKHFDMETKLCSIYETRPLVCRVEDYYKAHLAHLYSWDDFVEMNIQICNRL</sequence>
<comment type="caution">
    <text evidence="1">The sequence shown here is derived from an EMBL/GenBank/DDBJ whole genome shotgun (WGS) entry which is preliminary data.</text>
</comment>
<dbReference type="InterPro" id="IPR005358">
    <property type="entry name" value="Puta_zinc/iron-chelating_dom"/>
</dbReference>
<evidence type="ECO:0000313" key="1">
    <source>
        <dbReference type="EMBL" id="PJG83341.1"/>
    </source>
</evidence>
<dbReference type="Pfam" id="PF03692">
    <property type="entry name" value="CxxCxxCC"/>
    <property type="match status" value="1"/>
</dbReference>
<dbReference type="OrthoDB" id="71604at2"/>
<reference evidence="1 2" key="1">
    <citation type="submission" date="2017-11" db="EMBL/GenBank/DDBJ databases">
        <title>Reclassification of Bisgaard taxon 5 as Caviibacterium pharyngocola gen. nov., sp. nov.</title>
        <authorList>
            <person name="Christensen H."/>
        </authorList>
    </citation>
    <scope>NUCLEOTIDE SEQUENCE [LARGE SCALE GENOMIC DNA]</scope>
    <source>
        <strain evidence="1 2">7_3</strain>
    </source>
</reference>
<name>A0A2M8RWT9_9PAST</name>